<dbReference type="Gene3D" id="3.40.50.300">
    <property type="entry name" value="P-loop containing nucleotide triphosphate hydrolases"/>
    <property type="match status" value="1"/>
</dbReference>
<evidence type="ECO:0000256" key="6">
    <source>
        <dbReference type="ARBA" id="ARBA00023288"/>
    </source>
</evidence>
<organism evidence="8 9">
    <name type="scientific">Penstemon smallii</name>
    <dbReference type="NCBI Taxonomy" id="265156"/>
    <lineage>
        <taxon>Eukaryota</taxon>
        <taxon>Viridiplantae</taxon>
        <taxon>Streptophyta</taxon>
        <taxon>Embryophyta</taxon>
        <taxon>Tracheophyta</taxon>
        <taxon>Spermatophyta</taxon>
        <taxon>Magnoliopsida</taxon>
        <taxon>eudicotyledons</taxon>
        <taxon>Gunneridae</taxon>
        <taxon>Pentapetalae</taxon>
        <taxon>asterids</taxon>
        <taxon>lamiids</taxon>
        <taxon>Lamiales</taxon>
        <taxon>Plantaginaceae</taxon>
        <taxon>Cheloneae</taxon>
        <taxon>Penstemon</taxon>
    </lineage>
</organism>
<keyword evidence="5" id="KW-0472">Membrane</keyword>
<evidence type="ECO:0008006" key="10">
    <source>
        <dbReference type="Google" id="ProtNLM"/>
    </source>
</evidence>
<dbReference type="SMART" id="SM00175">
    <property type="entry name" value="RAB"/>
    <property type="match status" value="1"/>
</dbReference>
<dbReference type="SMART" id="SM00176">
    <property type="entry name" value="RAN"/>
    <property type="match status" value="1"/>
</dbReference>
<keyword evidence="3" id="KW-0547">Nucleotide-binding</keyword>
<keyword evidence="7" id="KW-0636">Prenylation</keyword>
<dbReference type="Pfam" id="PF00071">
    <property type="entry name" value="Ras"/>
    <property type="match status" value="1"/>
</dbReference>
<dbReference type="PROSITE" id="PS51421">
    <property type="entry name" value="RAS"/>
    <property type="match status" value="1"/>
</dbReference>
<dbReference type="PRINTS" id="PR00449">
    <property type="entry name" value="RASTRNSFRMNG"/>
</dbReference>
<dbReference type="SMART" id="SM00174">
    <property type="entry name" value="RHO"/>
    <property type="match status" value="1"/>
</dbReference>
<dbReference type="InterPro" id="IPR001806">
    <property type="entry name" value="Small_GTPase"/>
</dbReference>
<evidence type="ECO:0000313" key="9">
    <source>
        <dbReference type="Proteomes" id="UP001634393"/>
    </source>
</evidence>
<evidence type="ECO:0000256" key="7">
    <source>
        <dbReference type="ARBA" id="ARBA00023289"/>
    </source>
</evidence>
<dbReference type="PROSITE" id="PS51419">
    <property type="entry name" value="RAB"/>
    <property type="match status" value="1"/>
</dbReference>
<dbReference type="NCBIfam" id="TIGR00231">
    <property type="entry name" value="small_GTP"/>
    <property type="match status" value="1"/>
</dbReference>
<evidence type="ECO:0000256" key="5">
    <source>
        <dbReference type="ARBA" id="ARBA00023136"/>
    </source>
</evidence>
<reference evidence="8 9" key="1">
    <citation type="submission" date="2024-12" db="EMBL/GenBank/DDBJ databases">
        <title>The unique morphological basis and parallel evolutionary history of personate flowers in Penstemon.</title>
        <authorList>
            <person name="Depatie T.H."/>
            <person name="Wessinger C.A."/>
        </authorList>
    </citation>
    <scope>NUCLEOTIDE SEQUENCE [LARGE SCALE GENOMIC DNA]</scope>
    <source>
        <strain evidence="8">WTNN_2</strain>
        <tissue evidence="8">Leaf</tissue>
    </source>
</reference>
<protein>
    <recommendedName>
        <fullName evidence="10">Ras-related protein RABA1f</fullName>
    </recommendedName>
</protein>
<dbReference type="EMBL" id="JBJXBP010000001">
    <property type="protein sequence ID" value="KAL3851364.1"/>
    <property type="molecule type" value="Genomic_DNA"/>
</dbReference>
<keyword evidence="9" id="KW-1185">Reference proteome</keyword>
<dbReference type="InterPro" id="IPR005225">
    <property type="entry name" value="Small_GTP-bd"/>
</dbReference>
<dbReference type="PANTHER" id="PTHR47979">
    <property type="entry name" value="DRAB11-RELATED"/>
    <property type="match status" value="1"/>
</dbReference>
<evidence type="ECO:0000256" key="1">
    <source>
        <dbReference type="ARBA" id="ARBA00004342"/>
    </source>
</evidence>
<evidence type="ECO:0000256" key="4">
    <source>
        <dbReference type="ARBA" id="ARBA00023134"/>
    </source>
</evidence>
<dbReference type="PROSITE" id="PS51420">
    <property type="entry name" value="RHO"/>
    <property type="match status" value="1"/>
</dbReference>
<gene>
    <name evidence="8" type="ORF">ACJIZ3_013246</name>
</gene>
<dbReference type="Proteomes" id="UP001634393">
    <property type="component" value="Unassembled WGS sequence"/>
</dbReference>
<evidence type="ECO:0000256" key="2">
    <source>
        <dbReference type="ARBA" id="ARBA00006270"/>
    </source>
</evidence>
<comment type="caution">
    <text evidence="8">The sequence shown here is derived from an EMBL/GenBank/DDBJ whole genome shotgun (WGS) entry which is preliminary data.</text>
</comment>
<comment type="subcellular location">
    <subcellularLocation>
        <location evidence="1">Cell membrane</location>
        <topology evidence="1">Lipid-anchor</topology>
        <orientation evidence="1">Cytoplasmic side</orientation>
    </subcellularLocation>
</comment>
<evidence type="ECO:0000313" key="8">
    <source>
        <dbReference type="EMBL" id="KAL3851364.1"/>
    </source>
</evidence>
<dbReference type="SMART" id="SM00173">
    <property type="entry name" value="RAS"/>
    <property type="match status" value="1"/>
</dbReference>
<dbReference type="InterPro" id="IPR050209">
    <property type="entry name" value="Rab_GTPases_membrane_traffic"/>
</dbReference>
<dbReference type="AlphaFoldDB" id="A0ABD3UPB3"/>
<accession>A0ABD3UPB3</accession>
<dbReference type="CDD" id="cd01868">
    <property type="entry name" value="Rab11_like"/>
    <property type="match status" value="1"/>
</dbReference>
<dbReference type="FunFam" id="3.40.50.300:FF:000067">
    <property type="entry name" value="ras-related protein RABA1f"/>
    <property type="match status" value="1"/>
</dbReference>
<sequence length="220" mass="24404">MMGAYRADEDYDYLFKVVLIGDSGVGKSNLLSRFTKNEFSQESKSTIGVEFATRSIHVDDKVVKAQIWDTAGQERYRAITSAYYRGAVGALLVYDVTRHVTFENVERWLRELRGHTDTNIVIMLVGNKADLRHLRAVPTADAKSFAERENIYFMETSALEALNVENAFTQVLTQIYHVVSRKALDIGDDPAAAALPKGQTINIGSRDDVSAVNKTGCCSG</sequence>
<dbReference type="InterPro" id="IPR027417">
    <property type="entry name" value="P-loop_NTPase"/>
</dbReference>
<dbReference type="SUPFAM" id="SSF52540">
    <property type="entry name" value="P-loop containing nucleoside triphosphate hydrolases"/>
    <property type="match status" value="1"/>
</dbReference>
<evidence type="ECO:0000256" key="3">
    <source>
        <dbReference type="ARBA" id="ARBA00022741"/>
    </source>
</evidence>
<comment type="similarity">
    <text evidence="2">Belongs to the small GTPase superfamily. Rab family.</text>
</comment>
<keyword evidence="4" id="KW-0342">GTP-binding</keyword>
<keyword evidence="6" id="KW-0449">Lipoprotein</keyword>
<name>A0ABD3UPB3_9LAMI</name>
<dbReference type="GO" id="GO:0005525">
    <property type="term" value="F:GTP binding"/>
    <property type="evidence" value="ECO:0007669"/>
    <property type="project" value="UniProtKB-KW"/>
</dbReference>
<dbReference type="GO" id="GO:0005886">
    <property type="term" value="C:plasma membrane"/>
    <property type="evidence" value="ECO:0007669"/>
    <property type="project" value="UniProtKB-SubCell"/>
</dbReference>
<proteinExistence type="inferred from homology"/>